<dbReference type="Pfam" id="PF00126">
    <property type="entry name" value="HTH_1"/>
    <property type="match status" value="1"/>
</dbReference>
<dbReference type="Gene3D" id="1.10.10.10">
    <property type="entry name" value="Winged helix-like DNA-binding domain superfamily/Winged helix DNA-binding domain"/>
    <property type="match status" value="1"/>
</dbReference>
<name>A0A261TVD5_9BORD</name>
<dbReference type="Pfam" id="PF03466">
    <property type="entry name" value="LysR_substrate"/>
    <property type="match status" value="1"/>
</dbReference>
<keyword evidence="4" id="KW-0804">Transcription</keyword>
<evidence type="ECO:0000313" key="7">
    <source>
        <dbReference type="Proteomes" id="UP000216885"/>
    </source>
</evidence>
<dbReference type="FunFam" id="1.10.10.10:FF:000001">
    <property type="entry name" value="LysR family transcriptional regulator"/>
    <property type="match status" value="1"/>
</dbReference>
<dbReference type="PRINTS" id="PR00039">
    <property type="entry name" value="HTHLYSR"/>
</dbReference>
<comment type="caution">
    <text evidence="6">The sequence shown here is derived from an EMBL/GenBank/DDBJ whole genome shotgun (WGS) entry which is preliminary data.</text>
</comment>
<dbReference type="InterPro" id="IPR000847">
    <property type="entry name" value="LysR_HTH_N"/>
</dbReference>
<dbReference type="AlphaFoldDB" id="A0A261TVD5"/>
<dbReference type="CDD" id="cd05466">
    <property type="entry name" value="PBP2_LTTR_substrate"/>
    <property type="match status" value="1"/>
</dbReference>
<dbReference type="RefSeq" id="WP_094838700.1">
    <property type="nucleotide sequence ID" value="NZ_NEVQ01000019.1"/>
</dbReference>
<organism evidence="6 7">
    <name type="scientific">Bordetella genomosp. 4</name>
    <dbReference type="NCBI Taxonomy" id="463044"/>
    <lineage>
        <taxon>Bacteria</taxon>
        <taxon>Pseudomonadati</taxon>
        <taxon>Pseudomonadota</taxon>
        <taxon>Betaproteobacteria</taxon>
        <taxon>Burkholderiales</taxon>
        <taxon>Alcaligenaceae</taxon>
        <taxon>Bordetella</taxon>
    </lineage>
</organism>
<dbReference type="GO" id="GO:0032993">
    <property type="term" value="C:protein-DNA complex"/>
    <property type="evidence" value="ECO:0007669"/>
    <property type="project" value="TreeGrafter"/>
</dbReference>
<dbReference type="InterPro" id="IPR036390">
    <property type="entry name" value="WH_DNA-bd_sf"/>
</dbReference>
<evidence type="ECO:0000256" key="1">
    <source>
        <dbReference type="ARBA" id="ARBA00009437"/>
    </source>
</evidence>
<dbReference type="SUPFAM" id="SSF53850">
    <property type="entry name" value="Periplasmic binding protein-like II"/>
    <property type="match status" value="1"/>
</dbReference>
<keyword evidence="3" id="KW-0238">DNA-binding</keyword>
<dbReference type="SUPFAM" id="SSF46785">
    <property type="entry name" value="Winged helix' DNA-binding domain"/>
    <property type="match status" value="1"/>
</dbReference>
<accession>A0A261TVD5</accession>
<dbReference type="InterPro" id="IPR005119">
    <property type="entry name" value="LysR_subst-bd"/>
</dbReference>
<reference evidence="6 7" key="1">
    <citation type="submission" date="2017-05" db="EMBL/GenBank/DDBJ databases">
        <title>Complete and WGS of Bordetella genogroups.</title>
        <authorList>
            <person name="Spilker T."/>
            <person name="LiPuma J."/>
        </authorList>
    </citation>
    <scope>NUCLEOTIDE SEQUENCE [LARGE SCALE GENOMIC DNA]</scope>
    <source>
        <strain evidence="6 7">AU9919</strain>
    </source>
</reference>
<protein>
    <submittedName>
        <fullName evidence="6">LysR family transcriptional regulator</fullName>
    </submittedName>
</protein>
<dbReference type="InterPro" id="IPR036388">
    <property type="entry name" value="WH-like_DNA-bd_sf"/>
</dbReference>
<evidence type="ECO:0000256" key="2">
    <source>
        <dbReference type="ARBA" id="ARBA00023015"/>
    </source>
</evidence>
<feature type="domain" description="HTH lysR-type" evidence="5">
    <location>
        <begin position="1"/>
        <end position="58"/>
    </location>
</feature>
<dbReference type="PANTHER" id="PTHR30346:SF28">
    <property type="entry name" value="HTH-TYPE TRANSCRIPTIONAL REGULATOR CYNR"/>
    <property type="match status" value="1"/>
</dbReference>
<evidence type="ECO:0000256" key="3">
    <source>
        <dbReference type="ARBA" id="ARBA00023125"/>
    </source>
</evidence>
<dbReference type="Proteomes" id="UP000216885">
    <property type="component" value="Unassembled WGS sequence"/>
</dbReference>
<dbReference type="EMBL" id="NEVQ01000019">
    <property type="protein sequence ID" value="OZI53187.1"/>
    <property type="molecule type" value="Genomic_DNA"/>
</dbReference>
<dbReference type="Gene3D" id="3.40.190.290">
    <property type="match status" value="1"/>
</dbReference>
<keyword evidence="2" id="KW-0805">Transcription regulation</keyword>
<dbReference type="GO" id="GO:0003677">
    <property type="term" value="F:DNA binding"/>
    <property type="evidence" value="ECO:0007669"/>
    <property type="project" value="UniProtKB-KW"/>
</dbReference>
<evidence type="ECO:0000313" key="6">
    <source>
        <dbReference type="EMBL" id="OZI53187.1"/>
    </source>
</evidence>
<dbReference type="PROSITE" id="PS50931">
    <property type="entry name" value="HTH_LYSR"/>
    <property type="match status" value="1"/>
</dbReference>
<sequence>MELRHLRYFIALAGTLNFTRAAESVHVTQSTLSHQIRQLEDEIGQSLFDRIGKRVFLTEAGEAFLEYASRALSEIDQGLGELKARDVSMSGVLRVGTTHTFNLGFIPECVAQFLSRYATVKVVIEELPADAIVASLDAGQLDMGVAYRPELRSGLRFEPLFNEELVLVVAKTHPWARRKRIRMIELHREPLVMLPRSFSTRRMLDEFFSAAGAVPNIIAEMNTVNAMFGLISRMHVGAIVAASAVDESKGLCALPLEGPTPMRTPGLLFRNDQPQSKLARAFAALIRKTAMVSTRKKAAQDQSPEVSA</sequence>
<keyword evidence="7" id="KW-1185">Reference proteome</keyword>
<evidence type="ECO:0000256" key="4">
    <source>
        <dbReference type="ARBA" id="ARBA00023163"/>
    </source>
</evidence>
<comment type="similarity">
    <text evidence="1">Belongs to the LysR transcriptional regulatory family.</text>
</comment>
<dbReference type="PANTHER" id="PTHR30346">
    <property type="entry name" value="TRANSCRIPTIONAL DUAL REGULATOR HCAR-RELATED"/>
    <property type="match status" value="1"/>
</dbReference>
<dbReference type="GO" id="GO:0003700">
    <property type="term" value="F:DNA-binding transcription factor activity"/>
    <property type="evidence" value="ECO:0007669"/>
    <property type="project" value="InterPro"/>
</dbReference>
<evidence type="ECO:0000259" key="5">
    <source>
        <dbReference type="PROSITE" id="PS50931"/>
    </source>
</evidence>
<gene>
    <name evidence="6" type="ORF">CAL20_19050</name>
</gene>
<proteinExistence type="inferred from homology"/>